<dbReference type="NCBIfam" id="TIGR01764">
    <property type="entry name" value="excise"/>
    <property type="match status" value="1"/>
</dbReference>
<dbReference type="EMBL" id="PHQY01000321">
    <property type="protein sequence ID" value="PJO45205.1"/>
    <property type="molecule type" value="Genomic_DNA"/>
</dbReference>
<dbReference type="AlphaFoldDB" id="A0A2M9QAZ4"/>
<accession>A0A2M9QAZ4</accession>
<proteinExistence type="predicted"/>
<dbReference type="Pfam" id="PF12728">
    <property type="entry name" value="HTH_17"/>
    <property type="match status" value="1"/>
</dbReference>
<name>A0A2M9QAZ4_9BACI</name>
<reference evidence="2 3" key="1">
    <citation type="submission" date="2017-11" db="EMBL/GenBank/DDBJ databases">
        <title>Bacterial isolate from king chilli rhizosphere.</title>
        <authorList>
            <person name="Takhelmayum P."/>
            <person name="Sarangthem I."/>
        </authorList>
    </citation>
    <scope>NUCLEOTIDE SEQUENCE [LARGE SCALE GENOMIC DNA]</scope>
    <source>
        <strain evidence="3">t26</strain>
    </source>
</reference>
<dbReference type="InterPro" id="IPR041657">
    <property type="entry name" value="HTH_17"/>
</dbReference>
<sequence>MTMSVDELADELQISNTTIYTMVRQNEIPHKKVRGRILFHRVTIEKWLSEIEQK</sequence>
<protein>
    <submittedName>
        <fullName evidence="2">Excisionase</fullName>
    </submittedName>
</protein>
<dbReference type="InterPro" id="IPR010093">
    <property type="entry name" value="SinI_DNA-bd"/>
</dbReference>
<dbReference type="Proteomes" id="UP000232101">
    <property type="component" value="Unassembled WGS sequence"/>
</dbReference>
<gene>
    <name evidence="2" type="ORF">CWD94_03675</name>
</gene>
<evidence type="ECO:0000259" key="1">
    <source>
        <dbReference type="Pfam" id="PF12728"/>
    </source>
</evidence>
<evidence type="ECO:0000313" key="2">
    <source>
        <dbReference type="EMBL" id="PJO45205.1"/>
    </source>
</evidence>
<evidence type="ECO:0000313" key="3">
    <source>
        <dbReference type="Proteomes" id="UP000232101"/>
    </source>
</evidence>
<feature type="domain" description="Helix-turn-helix" evidence="1">
    <location>
        <begin position="3"/>
        <end position="50"/>
    </location>
</feature>
<dbReference type="GO" id="GO:0003677">
    <property type="term" value="F:DNA binding"/>
    <property type="evidence" value="ECO:0007669"/>
    <property type="project" value="InterPro"/>
</dbReference>
<dbReference type="SUPFAM" id="SSF46955">
    <property type="entry name" value="Putative DNA-binding domain"/>
    <property type="match status" value="1"/>
</dbReference>
<dbReference type="InterPro" id="IPR009061">
    <property type="entry name" value="DNA-bd_dom_put_sf"/>
</dbReference>
<organism evidence="2 3">
    <name type="scientific">Lysinibacillus xylanilyticus</name>
    <dbReference type="NCBI Taxonomy" id="582475"/>
    <lineage>
        <taxon>Bacteria</taxon>
        <taxon>Bacillati</taxon>
        <taxon>Bacillota</taxon>
        <taxon>Bacilli</taxon>
        <taxon>Bacillales</taxon>
        <taxon>Bacillaceae</taxon>
        <taxon>Lysinibacillus</taxon>
    </lineage>
</organism>
<comment type="caution">
    <text evidence="2">The sequence shown here is derived from an EMBL/GenBank/DDBJ whole genome shotgun (WGS) entry which is preliminary data.</text>
</comment>